<gene>
    <name evidence="3" type="ORF">LLUT_LOCUS76</name>
</gene>
<protein>
    <recommendedName>
        <fullName evidence="2">LOB domain-containing protein</fullName>
    </recommendedName>
</protein>
<evidence type="ECO:0000256" key="1">
    <source>
        <dbReference type="ARBA" id="ARBA00005474"/>
    </source>
</evidence>
<dbReference type="EMBL" id="CAXHTB010000001">
    <property type="protein sequence ID" value="CAL0299016.1"/>
    <property type="molecule type" value="Genomic_DNA"/>
</dbReference>
<keyword evidence="4" id="KW-1185">Reference proteome</keyword>
<proteinExistence type="inferred from homology"/>
<evidence type="ECO:0000313" key="4">
    <source>
        <dbReference type="Proteomes" id="UP001497480"/>
    </source>
</evidence>
<dbReference type="AlphaFoldDB" id="A0AAV1VPW4"/>
<organism evidence="3 4">
    <name type="scientific">Lupinus luteus</name>
    <name type="common">European yellow lupine</name>
    <dbReference type="NCBI Taxonomy" id="3873"/>
    <lineage>
        <taxon>Eukaryota</taxon>
        <taxon>Viridiplantae</taxon>
        <taxon>Streptophyta</taxon>
        <taxon>Embryophyta</taxon>
        <taxon>Tracheophyta</taxon>
        <taxon>Spermatophyta</taxon>
        <taxon>Magnoliopsida</taxon>
        <taxon>eudicotyledons</taxon>
        <taxon>Gunneridae</taxon>
        <taxon>Pentapetalae</taxon>
        <taxon>rosids</taxon>
        <taxon>fabids</taxon>
        <taxon>Fabales</taxon>
        <taxon>Fabaceae</taxon>
        <taxon>Papilionoideae</taxon>
        <taxon>50 kb inversion clade</taxon>
        <taxon>genistoids sensu lato</taxon>
        <taxon>core genistoids</taxon>
        <taxon>Genisteae</taxon>
        <taxon>Lupinus</taxon>
    </lineage>
</organism>
<reference evidence="3 4" key="1">
    <citation type="submission" date="2024-03" db="EMBL/GenBank/DDBJ databases">
        <authorList>
            <person name="Martinez-Hernandez J."/>
        </authorList>
    </citation>
    <scope>NUCLEOTIDE SEQUENCE [LARGE SCALE GENOMIC DNA]</scope>
</reference>
<dbReference type="PANTHER" id="PTHR31301:SF21">
    <property type="entry name" value="LOB DOMAIN-CONTAINING PROTEIN 27-RELATED"/>
    <property type="match status" value="1"/>
</dbReference>
<evidence type="ECO:0000313" key="3">
    <source>
        <dbReference type="EMBL" id="CAL0299016.1"/>
    </source>
</evidence>
<dbReference type="InterPro" id="IPR004883">
    <property type="entry name" value="LOB"/>
</dbReference>
<dbReference type="PANTHER" id="PTHR31301">
    <property type="entry name" value="LOB DOMAIN-CONTAINING PROTEIN 4-RELATED"/>
    <property type="match status" value="1"/>
</dbReference>
<comment type="caution">
    <text evidence="3">The sequence shown here is derived from an EMBL/GenBank/DDBJ whole genome shotgun (WGS) entry which is preliminary data.</text>
</comment>
<evidence type="ECO:0000259" key="2">
    <source>
        <dbReference type="PROSITE" id="PS50891"/>
    </source>
</evidence>
<dbReference type="Proteomes" id="UP001497480">
    <property type="component" value="Unassembled WGS sequence"/>
</dbReference>
<dbReference type="Pfam" id="PF03195">
    <property type="entry name" value="LOB"/>
    <property type="match status" value="1"/>
</dbReference>
<accession>A0AAV1VPW4</accession>
<comment type="similarity">
    <text evidence="1">Belongs to the LOB domain-containing protein family.</text>
</comment>
<sequence length="270" mass="30833">MTTKIGSNKACAACKYQRRRCSKDCPLAPYFPSNKPKTFSNAHRLFGVSNIIRILNQVKPHEKDETMKSIIFESDIRAKFPAEGCYGLTAYYNCVINEAMEELKYIKMLLANCKQPSQVNQHHTLLPLVPTMSLLPIYNHDEDASLFDTNLGHVYGVNDYMENNGIYMETLPCMSNIIEEVNTRFLDDKSTSMSMDGSSYRENQLESINAPENNTRAMDARSSKFNLIEELESSYHAKQNISKYYHGTTLVDEFGDNIRAFVDFKDDANH</sequence>
<dbReference type="PROSITE" id="PS50891">
    <property type="entry name" value="LOB"/>
    <property type="match status" value="1"/>
</dbReference>
<name>A0AAV1VPW4_LUPLU</name>
<feature type="domain" description="LOB" evidence="2">
    <location>
        <begin position="9"/>
        <end position="110"/>
    </location>
</feature>